<evidence type="ECO:0000256" key="1">
    <source>
        <dbReference type="ARBA" id="ARBA00004651"/>
    </source>
</evidence>
<comment type="subcellular location">
    <subcellularLocation>
        <location evidence="1">Cell membrane</location>
        <topology evidence="1">Multi-pass membrane protein</topology>
    </subcellularLocation>
</comment>
<comment type="caution">
    <text evidence="9">The sequence shown here is derived from an EMBL/GenBank/DDBJ whole genome shotgun (WGS) entry which is preliminary data.</text>
</comment>
<dbReference type="PANTHER" id="PTHR30106:SF2">
    <property type="entry name" value="UPF0324 INNER MEMBRANE PROTEIN YEIH"/>
    <property type="match status" value="1"/>
</dbReference>
<dbReference type="EMBL" id="QFWV02000004">
    <property type="protein sequence ID" value="RKF07510.1"/>
    <property type="molecule type" value="Genomic_DNA"/>
</dbReference>
<feature type="transmembrane region" description="Helical" evidence="8">
    <location>
        <begin position="270"/>
        <end position="291"/>
    </location>
</feature>
<reference evidence="9 10" key="1">
    <citation type="journal article" date="2018" name="Int. J. Syst. Bacteriol.">
        <title>Oceaniradius stylonemae gen. nov., sp. nov., isolated from a red alga, Stylonema cornu-cervi.</title>
        <authorList>
            <person name="Jeong S."/>
        </authorList>
    </citation>
    <scope>NUCLEOTIDE SEQUENCE [LARGE SCALE GENOMIC DNA]</scope>
    <source>
        <strain evidence="9 10">StC1</strain>
    </source>
</reference>
<gene>
    <name evidence="9" type="ORF">DEM25_006900</name>
</gene>
<proteinExistence type="inferred from homology"/>
<organism evidence="9 10">
    <name type="scientific">Oceaniradius stylonematis</name>
    <dbReference type="NCBI Taxonomy" id="2184161"/>
    <lineage>
        <taxon>Bacteria</taxon>
        <taxon>Pseudomonadati</taxon>
        <taxon>Pseudomonadota</taxon>
        <taxon>Alphaproteobacteria</taxon>
        <taxon>Hyphomicrobiales</taxon>
        <taxon>Ahrensiaceae</taxon>
        <taxon>Oceaniradius</taxon>
    </lineage>
</organism>
<dbReference type="GO" id="GO:0005886">
    <property type="term" value="C:plasma membrane"/>
    <property type="evidence" value="ECO:0007669"/>
    <property type="project" value="UniProtKB-SubCell"/>
</dbReference>
<evidence type="ECO:0000256" key="6">
    <source>
        <dbReference type="ARBA" id="ARBA00023136"/>
    </source>
</evidence>
<feature type="transmembrane region" description="Helical" evidence="8">
    <location>
        <begin position="148"/>
        <end position="168"/>
    </location>
</feature>
<feature type="transmembrane region" description="Helical" evidence="8">
    <location>
        <begin position="303"/>
        <end position="324"/>
    </location>
</feature>
<protein>
    <submittedName>
        <fullName evidence="9">Putative sulfate exporter family transporter</fullName>
    </submittedName>
</protein>
<feature type="transmembrane region" description="Helical" evidence="8">
    <location>
        <begin position="61"/>
        <end position="77"/>
    </location>
</feature>
<keyword evidence="5 8" id="KW-1133">Transmembrane helix</keyword>
<feature type="transmembrane region" description="Helical" evidence="8">
    <location>
        <begin position="180"/>
        <end position="200"/>
    </location>
</feature>
<evidence type="ECO:0000256" key="5">
    <source>
        <dbReference type="ARBA" id="ARBA00022989"/>
    </source>
</evidence>
<feature type="compositionally biased region" description="Low complexity" evidence="7">
    <location>
        <begin position="10"/>
        <end position="20"/>
    </location>
</feature>
<feature type="transmembrane region" description="Helical" evidence="8">
    <location>
        <begin position="330"/>
        <end position="352"/>
    </location>
</feature>
<keyword evidence="4 8" id="KW-0812">Transmembrane</keyword>
<keyword evidence="6 8" id="KW-0472">Membrane</keyword>
<evidence type="ECO:0000256" key="8">
    <source>
        <dbReference type="SAM" id="Phobius"/>
    </source>
</evidence>
<accession>A0A3A8AIK1</accession>
<dbReference type="Proteomes" id="UP000246132">
    <property type="component" value="Unassembled WGS sequence"/>
</dbReference>
<sequence>MPAPPTSVLRSSSRRNPSISPHRRIDGVLAPFAALRHGYRGLIVVVTVALCAGFLSDHYGAPVMLFALLIGMAFHFLADNEQCKGGIDFAAKTLLRMGVALLGFRLSFGQVAEQGWLSVAVIVGLVVMTIASGWLFAPVLKRSTQLGLLTGGAVAICGASAALAIAAAMPRRAGLDQDTLFTVVAVTTLSTVAMIAYPIVFSMLGYTDLQAGFLIGATIHDVAQVVGAGYSISDEAGNMATLTKLKRVLLLPLVIIAIAVFFRAPEAKGVGVPLFVVMFIVFMAINSLGVLPEPFVAALVETSRWMLIAAIAALGVKTSLGAMVGLGGRHVALVCLQTILLLAAAMAIVSFIGT</sequence>
<keyword evidence="10" id="KW-1185">Reference proteome</keyword>
<evidence type="ECO:0000313" key="9">
    <source>
        <dbReference type="EMBL" id="RKF07510.1"/>
    </source>
</evidence>
<evidence type="ECO:0000256" key="7">
    <source>
        <dbReference type="SAM" id="MobiDB-lite"/>
    </source>
</evidence>
<feature type="transmembrane region" description="Helical" evidence="8">
    <location>
        <begin position="114"/>
        <end position="136"/>
    </location>
</feature>
<evidence type="ECO:0000256" key="3">
    <source>
        <dbReference type="ARBA" id="ARBA00022475"/>
    </source>
</evidence>
<name>A0A3A8AIK1_9HYPH</name>
<feature type="transmembrane region" description="Helical" evidence="8">
    <location>
        <begin position="248"/>
        <end position="264"/>
    </location>
</feature>
<dbReference type="Pfam" id="PF03601">
    <property type="entry name" value="Cons_hypoth698"/>
    <property type="match status" value="1"/>
</dbReference>
<dbReference type="InterPro" id="IPR018383">
    <property type="entry name" value="UPF0324_pro"/>
</dbReference>
<dbReference type="PANTHER" id="PTHR30106">
    <property type="entry name" value="INNER MEMBRANE PROTEIN YEIH-RELATED"/>
    <property type="match status" value="1"/>
</dbReference>
<evidence type="ECO:0000256" key="4">
    <source>
        <dbReference type="ARBA" id="ARBA00022692"/>
    </source>
</evidence>
<feature type="region of interest" description="Disordered" evidence="7">
    <location>
        <begin position="1"/>
        <end position="20"/>
    </location>
</feature>
<comment type="similarity">
    <text evidence="2">Belongs to the UPF0324 family.</text>
</comment>
<evidence type="ECO:0000313" key="10">
    <source>
        <dbReference type="Proteomes" id="UP000246132"/>
    </source>
</evidence>
<dbReference type="OrthoDB" id="5393513at2"/>
<keyword evidence="3" id="KW-1003">Cell membrane</keyword>
<evidence type="ECO:0000256" key="2">
    <source>
        <dbReference type="ARBA" id="ARBA00007977"/>
    </source>
</evidence>
<dbReference type="AlphaFoldDB" id="A0A3A8AIK1"/>
<feature type="transmembrane region" description="Helical" evidence="8">
    <location>
        <begin position="38"/>
        <end position="55"/>
    </location>
</feature>